<accession>A0A021VWE7</accession>
<reference evidence="3 4" key="1">
    <citation type="submission" date="2014-01" db="EMBL/GenBank/DDBJ databases">
        <title>Actinotalea ferrariae CF5-4.</title>
        <authorList>
            <person name="Chen F."/>
            <person name="Li Y."/>
            <person name="Wang G."/>
        </authorList>
    </citation>
    <scope>NUCLEOTIDE SEQUENCE [LARGE SCALE GENOMIC DNA]</scope>
    <source>
        <strain evidence="3 4">CF5-4</strain>
    </source>
</reference>
<dbReference type="AlphaFoldDB" id="A0A021VWE7"/>
<comment type="caution">
    <text evidence="3">The sequence shown here is derived from an EMBL/GenBank/DDBJ whole genome shotgun (WGS) entry which is preliminary data.</text>
</comment>
<keyword evidence="2" id="KW-1133">Transmembrane helix</keyword>
<name>A0A021VWE7_9CELL</name>
<feature type="transmembrane region" description="Helical" evidence="2">
    <location>
        <begin position="243"/>
        <end position="260"/>
    </location>
</feature>
<sequence>MSNPVLSNNAVFGERRGRGAAQAPYGQPQTNPYGEPQYSQSELEQMYGSPSATTRDTGRLTYDDVIVKTAGLFAVLLVTGAFTWLIAPQLFFVGMIVGLVLGLVNAFKKNPSPALIIAYAAAQGVFLGGISAIFEAQWEGIVIQAVLATVSTFAASLVLFRSGKIRVTPKFTRWLIIAMAGYLVFSLVNFGLVMFGVLDGFGLREGPLGILIGLFAVGLAAFSLIVDFDAIKRGVEQGAPAKFAWTAAFGLMVTLVWLYVEFLRLLAILRGSD</sequence>
<feature type="compositionally biased region" description="Polar residues" evidence="1">
    <location>
        <begin position="27"/>
        <end position="39"/>
    </location>
</feature>
<dbReference type="Pfam" id="PF12811">
    <property type="entry name" value="BaxI_1"/>
    <property type="match status" value="1"/>
</dbReference>
<dbReference type="PANTHER" id="PTHR41282:SF1">
    <property type="entry name" value="CONSERVED TRANSMEMBRANE PROTEIN-RELATED"/>
    <property type="match status" value="1"/>
</dbReference>
<evidence type="ECO:0000313" key="3">
    <source>
        <dbReference type="EMBL" id="EYR63372.1"/>
    </source>
</evidence>
<keyword evidence="2" id="KW-0472">Membrane</keyword>
<organism evidence="3 4">
    <name type="scientific">Actinotalea ferrariae CF5-4</name>
    <dbReference type="NCBI Taxonomy" id="948458"/>
    <lineage>
        <taxon>Bacteria</taxon>
        <taxon>Bacillati</taxon>
        <taxon>Actinomycetota</taxon>
        <taxon>Actinomycetes</taxon>
        <taxon>Micrococcales</taxon>
        <taxon>Cellulomonadaceae</taxon>
        <taxon>Actinotalea</taxon>
    </lineage>
</organism>
<feature type="region of interest" description="Disordered" evidence="1">
    <location>
        <begin position="17"/>
        <end position="39"/>
    </location>
</feature>
<feature type="transmembrane region" description="Helical" evidence="2">
    <location>
        <begin position="114"/>
        <end position="134"/>
    </location>
</feature>
<feature type="transmembrane region" description="Helical" evidence="2">
    <location>
        <begin position="140"/>
        <end position="160"/>
    </location>
</feature>
<dbReference type="OrthoDB" id="116480at2"/>
<gene>
    <name evidence="3" type="ORF">N866_01050</name>
</gene>
<dbReference type="PANTHER" id="PTHR41282">
    <property type="entry name" value="CONSERVED TRANSMEMBRANE PROTEIN-RELATED"/>
    <property type="match status" value="1"/>
</dbReference>
<protein>
    <submittedName>
        <fullName evidence="3">Membrane protein</fullName>
    </submittedName>
</protein>
<evidence type="ECO:0000313" key="4">
    <source>
        <dbReference type="Proteomes" id="UP000019753"/>
    </source>
</evidence>
<feature type="transmembrane region" description="Helical" evidence="2">
    <location>
        <begin position="90"/>
        <end position="107"/>
    </location>
</feature>
<dbReference type="EMBL" id="AXCW01000098">
    <property type="protein sequence ID" value="EYR63372.1"/>
    <property type="molecule type" value="Genomic_DNA"/>
</dbReference>
<evidence type="ECO:0000256" key="2">
    <source>
        <dbReference type="SAM" id="Phobius"/>
    </source>
</evidence>
<dbReference type="Proteomes" id="UP000019753">
    <property type="component" value="Unassembled WGS sequence"/>
</dbReference>
<dbReference type="PIRSF" id="PIRSF009160">
    <property type="entry name" value="UCP009160"/>
    <property type="match status" value="1"/>
</dbReference>
<dbReference type="InterPro" id="IPR010539">
    <property type="entry name" value="BaxI_1-like"/>
</dbReference>
<evidence type="ECO:0000256" key="1">
    <source>
        <dbReference type="SAM" id="MobiDB-lite"/>
    </source>
</evidence>
<feature type="transmembrane region" description="Helical" evidence="2">
    <location>
        <begin position="65"/>
        <end position="84"/>
    </location>
</feature>
<feature type="transmembrane region" description="Helical" evidence="2">
    <location>
        <begin position="210"/>
        <end position="231"/>
    </location>
</feature>
<keyword evidence="4" id="KW-1185">Reference proteome</keyword>
<keyword evidence="2" id="KW-0812">Transmembrane</keyword>
<feature type="transmembrane region" description="Helical" evidence="2">
    <location>
        <begin position="172"/>
        <end position="198"/>
    </location>
</feature>
<dbReference type="RefSeq" id="WP_034226094.1">
    <property type="nucleotide sequence ID" value="NZ_AXCW01000098.1"/>
</dbReference>
<proteinExistence type="predicted"/>